<organism evidence="2 3">
    <name type="scientific">Sphingomonas oryzagri</name>
    <dbReference type="NCBI Taxonomy" id="3042314"/>
    <lineage>
        <taxon>Bacteria</taxon>
        <taxon>Pseudomonadati</taxon>
        <taxon>Pseudomonadota</taxon>
        <taxon>Alphaproteobacteria</taxon>
        <taxon>Sphingomonadales</taxon>
        <taxon>Sphingomonadaceae</taxon>
        <taxon>Sphingomonas</taxon>
    </lineage>
</organism>
<dbReference type="RefSeq" id="WP_281046032.1">
    <property type="nucleotide sequence ID" value="NZ_JARYGZ010000003.1"/>
</dbReference>
<feature type="compositionally biased region" description="Low complexity" evidence="1">
    <location>
        <begin position="109"/>
        <end position="121"/>
    </location>
</feature>
<name>A0ABT6N6D8_9SPHN</name>
<evidence type="ECO:0008006" key="4">
    <source>
        <dbReference type="Google" id="ProtNLM"/>
    </source>
</evidence>
<reference evidence="2" key="1">
    <citation type="submission" date="2023-04" db="EMBL/GenBank/DDBJ databases">
        <title>Sphingomonas sp. MAHUQ-71 isolated from rice field.</title>
        <authorList>
            <person name="Huq M.A."/>
        </authorList>
    </citation>
    <scope>NUCLEOTIDE SEQUENCE</scope>
    <source>
        <strain evidence="2">MAHUQ-71</strain>
    </source>
</reference>
<dbReference type="EMBL" id="JARYGZ010000003">
    <property type="protein sequence ID" value="MDH7640684.1"/>
    <property type="molecule type" value="Genomic_DNA"/>
</dbReference>
<comment type="caution">
    <text evidence="2">The sequence shown here is derived from an EMBL/GenBank/DDBJ whole genome shotgun (WGS) entry which is preliminary data.</text>
</comment>
<dbReference type="Proteomes" id="UP001160625">
    <property type="component" value="Unassembled WGS sequence"/>
</dbReference>
<feature type="compositionally biased region" description="Low complexity" evidence="1">
    <location>
        <begin position="50"/>
        <end position="61"/>
    </location>
</feature>
<protein>
    <recommendedName>
        <fullName evidence="4">Flagellar hook-length control protein FliK</fullName>
    </recommendedName>
</protein>
<gene>
    <name evidence="2" type="ORF">QGN17_18265</name>
</gene>
<keyword evidence="3" id="KW-1185">Reference proteome</keyword>
<evidence type="ECO:0000256" key="1">
    <source>
        <dbReference type="SAM" id="MobiDB-lite"/>
    </source>
</evidence>
<accession>A0ABT6N6D8</accession>
<evidence type="ECO:0000313" key="2">
    <source>
        <dbReference type="EMBL" id="MDH7640684.1"/>
    </source>
</evidence>
<proteinExistence type="predicted"/>
<feature type="region of interest" description="Disordered" evidence="1">
    <location>
        <begin position="50"/>
        <end position="151"/>
    </location>
</feature>
<evidence type="ECO:0000313" key="3">
    <source>
        <dbReference type="Proteomes" id="UP001160625"/>
    </source>
</evidence>
<sequence>MTAWMVPNTTPRAKPSILAGMAGTAEAQKPTYSAVPDSAIPAWAASLRQMPSAAPAMASAPSPDPMQVADTAPMPDPAQTTDEGASDAGIVADDPPPPPAPTEVSVSRAAQPPQTQAAPATPHDDYQARRAAWRSQLDSVMQGQTGAGDSG</sequence>